<feature type="domain" description="ABC transporter" evidence="10">
    <location>
        <begin position="330"/>
        <end position="565"/>
    </location>
</feature>
<dbReference type="PANTHER" id="PTHR43394:SF1">
    <property type="entry name" value="ATP-BINDING CASSETTE SUB-FAMILY B MEMBER 10, MITOCHONDRIAL"/>
    <property type="match status" value="1"/>
</dbReference>
<dbReference type="InterPro" id="IPR036640">
    <property type="entry name" value="ABC1_TM_sf"/>
</dbReference>
<dbReference type="InterPro" id="IPR027417">
    <property type="entry name" value="P-loop_NTPase"/>
</dbReference>
<keyword evidence="2" id="KW-1003">Cell membrane</keyword>
<keyword evidence="4" id="KW-0547">Nucleotide-binding</keyword>
<dbReference type="Gene3D" id="3.40.50.300">
    <property type="entry name" value="P-loop containing nucleotide triphosphate hydrolases"/>
    <property type="match status" value="1"/>
</dbReference>
<feature type="domain" description="ABC transmembrane type-1" evidence="11">
    <location>
        <begin position="24"/>
        <end position="300"/>
    </location>
</feature>
<dbReference type="NCBIfam" id="TIGR01842">
    <property type="entry name" value="type_I_sec_PrtD"/>
    <property type="match status" value="1"/>
</dbReference>
<dbReference type="InterPro" id="IPR039421">
    <property type="entry name" value="Type_1_exporter"/>
</dbReference>
<dbReference type="PROSITE" id="PS50929">
    <property type="entry name" value="ABC_TM1F"/>
    <property type="match status" value="1"/>
</dbReference>
<dbReference type="RefSeq" id="WP_265257742.1">
    <property type="nucleotide sequence ID" value="NZ_QZCV01000002.1"/>
</dbReference>
<comment type="caution">
    <text evidence="12">The sequence shown here is derived from an EMBL/GenBank/DDBJ whole genome shotgun (WGS) entry which is preliminary data.</text>
</comment>
<evidence type="ECO:0000256" key="5">
    <source>
        <dbReference type="ARBA" id="ARBA00022840"/>
    </source>
</evidence>
<keyword evidence="5" id="KW-0067">ATP-binding</keyword>
<reference evidence="13" key="1">
    <citation type="submission" date="2023-07" db="EMBL/GenBank/DDBJ databases">
        <title>Verminephrobacter genomes.</title>
        <authorList>
            <person name="Lund M.B."/>
        </authorList>
    </citation>
    <scope>NUCLEOTIDE SEQUENCE [LARGE SCALE GENOMIC DNA]</scope>
    <source>
        <strain evidence="13">AtM5-05</strain>
    </source>
</reference>
<organism evidence="12 13">
    <name type="scientific">Verminephrobacter aporrectodeae subsp. tuberculatae</name>
    <dbReference type="NCBI Taxonomy" id="1110392"/>
    <lineage>
        <taxon>Bacteria</taxon>
        <taxon>Pseudomonadati</taxon>
        <taxon>Pseudomonadota</taxon>
        <taxon>Betaproteobacteria</taxon>
        <taxon>Burkholderiales</taxon>
        <taxon>Comamonadaceae</taxon>
        <taxon>Verminephrobacter</taxon>
    </lineage>
</organism>
<dbReference type="InterPro" id="IPR003439">
    <property type="entry name" value="ABC_transporter-like_ATP-bd"/>
</dbReference>
<feature type="transmembrane region" description="Helical" evidence="9">
    <location>
        <begin position="58"/>
        <end position="77"/>
    </location>
</feature>
<keyword evidence="6 9" id="KW-1133">Transmembrane helix</keyword>
<feature type="transmembrane region" description="Helical" evidence="9">
    <location>
        <begin position="153"/>
        <end position="174"/>
    </location>
</feature>
<dbReference type="EMBL" id="QZCW01000004">
    <property type="protein sequence ID" value="MCW5323384.1"/>
    <property type="molecule type" value="Genomic_DNA"/>
</dbReference>
<dbReference type="SUPFAM" id="SSF52540">
    <property type="entry name" value="P-loop containing nucleoside triphosphate hydrolases"/>
    <property type="match status" value="1"/>
</dbReference>
<feature type="transmembrane region" description="Helical" evidence="9">
    <location>
        <begin position="23"/>
        <end position="46"/>
    </location>
</feature>
<evidence type="ECO:0000259" key="11">
    <source>
        <dbReference type="PROSITE" id="PS50929"/>
    </source>
</evidence>
<dbReference type="SMART" id="SM00382">
    <property type="entry name" value="AAA"/>
    <property type="match status" value="1"/>
</dbReference>
<dbReference type="InterPro" id="IPR003593">
    <property type="entry name" value="AAA+_ATPase"/>
</dbReference>
<comment type="subcellular location">
    <subcellularLocation>
        <location evidence="1">Cell membrane</location>
        <topology evidence="1">Multi-pass membrane protein</topology>
    </subcellularLocation>
</comment>
<evidence type="ECO:0000259" key="10">
    <source>
        <dbReference type="PROSITE" id="PS50893"/>
    </source>
</evidence>
<evidence type="ECO:0000256" key="9">
    <source>
        <dbReference type="SAM" id="Phobius"/>
    </source>
</evidence>
<dbReference type="Pfam" id="PF00005">
    <property type="entry name" value="ABC_tran"/>
    <property type="match status" value="1"/>
</dbReference>
<dbReference type="Proteomes" id="UP001208935">
    <property type="component" value="Unassembled WGS sequence"/>
</dbReference>
<dbReference type="PANTHER" id="PTHR43394">
    <property type="entry name" value="ATP-DEPENDENT PERMEASE MDL1, MITOCHONDRIAL"/>
    <property type="match status" value="1"/>
</dbReference>
<feature type="region of interest" description="Disordered" evidence="8">
    <location>
        <begin position="556"/>
        <end position="579"/>
    </location>
</feature>
<protein>
    <submittedName>
        <fullName evidence="12">Type I secretion system permease/ATPase</fullName>
    </submittedName>
</protein>
<evidence type="ECO:0000256" key="8">
    <source>
        <dbReference type="SAM" id="MobiDB-lite"/>
    </source>
</evidence>
<evidence type="ECO:0000256" key="1">
    <source>
        <dbReference type="ARBA" id="ARBA00004651"/>
    </source>
</evidence>
<evidence type="ECO:0000256" key="2">
    <source>
        <dbReference type="ARBA" id="ARBA00022475"/>
    </source>
</evidence>
<gene>
    <name evidence="12" type="ORF">D5039_20245</name>
</gene>
<evidence type="ECO:0000256" key="7">
    <source>
        <dbReference type="ARBA" id="ARBA00023136"/>
    </source>
</evidence>
<evidence type="ECO:0000313" key="12">
    <source>
        <dbReference type="EMBL" id="MCW5323384.1"/>
    </source>
</evidence>
<dbReference type="PROSITE" id="PS50893">
    <property type="entry name" value="ABC_TRANSPORTER_2"/>
    <property type="match status" value="1"/>
</dbReference>
<name>A0ABT3KYG6_9BURK</name>
<evidence type="ECO:0000256" key="3">
    <source>
        <dbReference type="ARBA" id="ARBA00022692"/>
    </source>
</evidence>
<evidence type="ECO:0000256" key="6">
    <source>
        <dbReference type="ARBA" id="ARBA00022989"/>
    </source>
</evidence>
<dbReference type="InterPro" id="IPR010128">
    <property type="entry name" value="ATPase_T1SS_PrtD-like"/>
</dbReference>
<accession>A0ABT3KYG6</accession>
<dbReference type="InterPro" id="IPR017871">
    <property type="entry name" value="ABC_transporter-like_CS"/>
</dbReference>
<dbReference type="Pfam" id="PF00664">
    <property type="entry name" value="ABC_membrane"/>
    <property type="match status" value="1"/>
</dbReference>
<keyword evidence="3 9" id="KW-0812">Transmembrane</keyword>
<keyword evidence="7 9" id="KW-0472">Membrane</keyword>
<dbReference type="InterPro" id="IPR011527">
    <property type="entry name" value="ABC1_TM_dom"/>
</dbReference>
<dbReference type="PROSITE" id="PS00211">
    <property type="entry name" value="ABC_TRANSPORTER_1"/>
    <property type="match status" value="1"/>
</dbReference>
<sequence>MSPSGFFSRSEITLALKRLRREWVVVAIFSMVANVLMLVPTLYMLQVYDRVLVSLNELTLLAISLITLFLFAIMAFAEWARSRLLVRVGVRLDRLLRERVFSAGFARGAGGGANPGQPFSDMTELRQFLTGPGIFAFFDLPWVPVYLGVLFLLHPLLGAVALGFTLIQAALAWLGHHRTVTPLEELAKSQTKAYSYIDGKLRNAEAVEAMGMLQPLYQRWKLLHADCAGRHAAVQGLTHRVMAWSKSVRYAQQSLSLATGALLVIDGQLTVGAMIAANVLMTRTLAPIDQLVSTWRGFVGARAAFRRLGQLLADNPPAPVAKPQRLHGEVQLRALQATAPSRPEPILRGIDLHAAPGSLTVVLGPSGSGKSTLARVLVAAWPVARGEYLIDGRPIAEWAQAGLAQQVGYLPQDTALFGGTIAENIARFFRVDSAKVISAARYAGLHEMVLRFPKGYDTPIGEAGRLLSGGQRQRIGLARALYGDPALLVLDEPNAHLDDAGEAALLETIRGLKERGKTIVMVTHRAGVLALADQVLVLHAGKVEFQGPRDQVFAQMQAARDAPPKAPGGALPAPQPRPA</sequence>
<dbReference type="Gene3D" id="1.20.1560.10">
    <property type="entry name" value="ABC transporter type 1, transmembrane domain"/>
    <property type="match status" value="1"/>
</dbReference>
<proteinExistence type="predicted"/>
<keyword evidence="13" id="KW-1185">Reference proteome</keyword>
<evidence type="ECO:0000313" key="13">
    <source>
        <dbReference type="Proteomes" id="UP001208935"/>
    </source>
</evidence>
<dbReference type="SUPFAM" id="SSF90123">
    <property type="entry name" value="ABC transporter transmembrane region"/>
    <property type="match status" value="1"/>
</dbReference>
<evidence type="ECO:0000256" key="4">
    <source>
        <dbReference type="ARBA" id="ARBA00022741"/>
    </source>
</evidence>